<dbReference type="GO" id="GO:0016787">
    <property type="term" value="F:hydrolase activity"/>
    <property type="evidence" value="ECO:0007669"/>
    <property type="project" value="UniProtKB-KW"/>
</dbReference>
<dbReference type="EMBL" id="BMOM01000047">
    <property type="protein sequence ID" value="GGM21252.1"/>
    <property type="molecule type" value="Genomic_DNA"/>
</dbReference>
<accession>A0ABQ2GZA9</accession>
<keyword evidence="2" id="KW-0378">Hydrolase</keyword>
<dbReference type="InterPro" id="IPR050789">
    <property type="entry name" value="Diverse_Enzym_Activities"/>
</dbReference>
<dbReference type="InterPro" id="IPR001466">
    <property type="entry name" value="Beta-lactam-related"/>
</dbReference>
<reference evidence="3" key="1">
    <citation type="journal article" date="2019" name="Int. J. Syst. Evol. Microbiol.">
        <title>The Global Catalogue of Microorganisms (GCM) 10K type strain sequencing project: providing services to taxonomists for standard genome sequencing and annotation.</title>
        <authorList>
            <consortium name="The Broad Institute Genomics Platform"/>
            <consortium name="The Broad Institute Genome Sequencing Center for Infectious Disease"/>
            <person name="Wu L."/>
            <person name="Ma J."/>
        </authorList>
    </citation>
    <scope>NUCLEOTIDE SEQUENCE [LARGE SCALE GENOMIC DNA]</scope>
    <source>
        <strain evidence="3">JCM 15443</strain>
    </source>
</reference>
<dbReference type="PANTHER" id="PTHR43283">
    <property type="entry name" value="BETA-LACTAMASE-RELATED"/>
    <property type="match status" value="1"/>
</dbReference>
<evidence type="ECO:0000259" key="1">
    <source>
        <dbReference type="Pfam" id="PF00144"/>
    </source>
</evidence>
<dbReference type="Proteomes" id="UP000661918">
    <property type="component" value="Unassembled WGS sequence"/>
</dbReference>
<evidence type="ECO:0000313" key="2">
    <source>
        <dbReference type="EMBL" id="GGM21252.1"/>
    </source>
</evidence>
<dbReference type="SUPFAM" id="SSF56601">
    <property type="entry name" value="beta-lactamase/transpeptidase-like"/>
    <property type="match status" value="1"/>
</dbReference>
<gene>
    <name evidence="2" type="ORF">GCM10010841_31480</name>
</gene>
<keyword evidence="3" id="KW-1185">Reference proteome</keyword>
<feature type="domain" description="Beta-lactamase-related" evidence="1">
    <location>
        <begin position="45"/>
        <end position="328"/>
    </location>
</feature>
<dbReference type="Gene3D" id="3.40.710.10">
    <property type="entry name" value="DD-peptidase/beta-lactamase superfamily"/>
    <property type="match status" value="1"/>
</dbReference>
<organism evidence="2 3">
    <name type="scientific">Deinococcus aerophilus</name>
    <dbReference type="NCBI Taxonomy" id="522488"/>
    <lineage>
        <taxon>Bacteria</taxon>
        <taxon>Thermotogati</taxon>
        <taxon>Deinococcota</taxon>
        <taxon>Deinococci</taxon>
        <taxon>Deinococcales</taxon>
        <taxon>Deinococcaceae</taxon>
        <taxon>Deinococcus</taxon>
    </lineage>
</organism>
<dbReference type="InterPro" id="IPR012338">
    <property type="entry name" value="Beta-lactam/transpept-like"/>
</dbReference>
<evidence type="ECO:0000313" key="3">
    <source>
        <dbReference type="Proteomes" id="UP000661918"/>
    </source>
</evidence>
<dbReference type="Pfam" id="PF00144">
    <property type="entry name" value="Beta-lactamase"/>
    <property type="match status" value="1"/>
</dbReference>
<comment type="caution">
    <text evidence="2">The sequence shown here is derived from an EMBL/GenBank/DDBJ whole genome shotgun (WGS) entry which is preliminary data.</text>
</comment>
<name>A0ABQ2GZA9_9DEIO</name>
<protein>
    <submittedName>
        <fullName evidence="2">Serine hydrolase</fullName>
    </submittedName>
</protein>
<dbReference type="PANTHER" id="PTHR43283:SF3">
    <property type="entry name" value="BETA-LACTAMASE FAMILY PROTEIN (AFU_ORTHOLOGUE AFUA_5G07500)"/>
    <property type="match status" value="1"/>
</dbReference>
<sequence length="360" mass="36477">MGNPGVGYPAPMFRRDPVKVALAQASEVLETDARPLLALTRAVFRRGGVLAVSRGGRRLMVPLGGVATEGVFELASVSKPFTAALAGELVGAGRLDWDRPLAALGGAFRRLPPQLTPLALATHTAGLPMHPARAAITVFTRFHDPYGGMSAADVIASARRWTRPGPAPRFAYSNLGAGLLALALAGAADQEVSAAGFGRALEDWVTGPLGLGVTLRPAHGVVRPSGVLGGTTVTGFGPLAGAGGLFGAAADLLTFGEATLQGRPPPVLHPAGLPAHLSGVAPGWLISAGPGGAVRWHDGLARGTRAGLGLHGGSGAVVALLVRGTAPPLGVRGALPLLLLSLLRGGPPEEGPGQPRRIRR</sequence>
<proteinExistence type="predicted"/>